<dbReference type="InterPro" id="IPR012337">
    <property type="entry name" value="RNaseH-like_sf"/>
</dbReference>
<dbReference type="InterPro" id="IPR052035">
    <property type="entry name" value="ZnF_BED_domain_contain"/>
</dbReference>
<evidence type="ECO:0000313" key="8">
    <source>
        <dbReference type="Proteomes" id="UP000053647"/>
    </source>
</evidence>
<dbReference type="SUPFAM" id="SSF53098">
    <property type="entry name" value="Ribonuclease H-like"/>
    <property type="match status" value="1"/>
</dbReference>
<protein>
    <recommendedName>
        <fullName evidence="6">HAT C-terminal dimerisation domain-containing protein</fullName>
    </recommendedName>
</protein>
<dbReference type="AlphaFoldDB" id="A0A0C9SS80"/>
<evidence type="ECO:0000313" key="7">
    <source>
        <dbReference type="EMBL" id="KIJ11014.1"/>
    </source>
</evidence>
<dbReference type="PANTHER" id="PTHR46481">
    <property type="entry name" value="ZINC FINGER BED DOMAIN-CONTAINING PROTEIN 4"/>
    <property type="match status" value="1"/>
</dbReference>
<evidence type="ECO:0000256" key="4">
    <source>
        <dbReference type="ARBA" id="ARBA00022833"/>
    </source>
</evidence>
<feature type="non-terminal residue" evidence="7">
    <location>
        <position position="1"/>
    </location>
</feature>
<evidence type="ECO:0000259" key="6">
    <source>
        <dbReference type="Pfam" id="PF05699"/>
    </source>
</evidence>
<dbReference type="GO" id="GO:0008270">
    <property type="term" value="F:zinc ion binding"/>
    <property type="evidence" value="ECO:0007669"/>
    <property type="project" value="UniProtKB-KW"/>
</dbReference>
<evidence type="ECO:0000256" key="5">
    <source>
        <dbReference type="ARBA" id="ARBA00023242"/>
    </source>
</evidence>
<evidence type="ECO:0000256" key="3">
    <source>
        <dbReference type="ARBA" id="ARBA00022771"/>
    </source>
</evidence>
<reference evidence="7 8" key="1">
    <citation type="submission" date="2014-06" db="EMBL/GenBank/DDBJ databases">
        <authorList>
            <consortium name="DOE Joint Genome Institute"/>
            <person name="Kuo A."/>
            <person name="Kohler A."/>
            <person name="Nagy L.G."/>
            <person name="Floudas D."/>
            <person name="Copeland A."/>
            <person name="Barry K.W."/>
            <person name="Cichocki N."/>
            <person name="Veneault-Fourrey C."/>
            <person name="LaButti K."/>
            <person name="Lindquist E.A."/>
            <person name="Lipzen A."/>
            <person name="Lundell T."/>
            <person name="Morin E."/>
            <person name="Murat C."/>
            <person name="Sun H."/>
            <person name="Tunlid A."/>
            <person name="Henrissat B."/>
            <person name="Grigoriev I.V."/>
            <person name="Hibbett D.S."/>
            <person name="Martin F."/>
            <person name="Nordberg H.P."/>
            <person name="Cantor M.N."/>
            <person name="Hua S.X."/>
        </authorList>
    </citation>
    <scope>NUCLEOTIDE SEQUENCE [LARGE SCALE GENOMIC DNA]</scope>
    <source>
        <strain evidence="7 8">ATCC 200175</strain>
    </source>
</reference>
<dbReference type="HOGENOM" id="CLU_009123_6_3_1"/>
<dbReference type="GO" id="GO:0046983">
    <property type="term" value="F:protein dimerization activity"/>
    <property type="evidence" value="ECO:0007669"/>
    <property type="project" value="InterPro"/>
</dbReference>
<sequence length="438" mass="50091">IREDIISAWQRYFMVLQAELAVGHFTMDNASNNKTCMQELETLLRARDVEFDALDRLVMCFPHVMHICMTHVIKSFTDDELTAIADTWIGVFPDEDEREAYVEAVRLDPITMGRDIELTDYVLSCPQWLVLEDFEHILQVPHKVQQCMSSESLPHLGSAVPCFELFMSAWEMLGATHPRMKPWTDVGLEWATKYYQRMDNTRAYVIAMFVDPAICMSWIKAYWDDEYIASAEKTVLEMMQEYQRKLPESATTQQKGKAPAHTINSLVAHFGIKDMGIRQRGPRSQTTVTSDEEYRAYINGDLWEEDSDPLKFWESKRKSYLTIFAIALDHLPIQASAVPCEQIFSSSAETDTKKRNRISPTLMEALQMLKYDFKKCRLNFTDGMKLDQCDLLEDEPDEPELSADGARLAQDEAVDAIIGCAGREEGDQVATDIIIIGS</sequence>
<proteinExistence type="predicted"/>
<dbReference type="OrthoDB" id="2790258at2759"/>
<dbReference type="EMBL" id="KN819389">
    <property type="protein sequence ID" value="KIJ11014.1"/>
    <property type="molecule type" value="Genomic_DNA"/>
</dbReference>
<keyword evidence="2" id="KW-0479">Metal-binding</keyword>
<keyword evidence="4" id="KW-0862">Zinc</keyword>
<dbReference type="GO" id="GO:0005634">
    <property type="term" value="C:nucleus"/>
    <property type="evidence" value="ECO:0007669"/>
    <property type="project" value="UniProtKB-SubCell"/>
</dbReference>
<keyword evidence="3" id="KW-0863">Zinc-finger</keyword>
<dbReference type="PANTHER" id="PTHR46481:SF10">
    <property type="entry name" value="ZINC FINGER BED DOMAIN-CONTAINING PROTEIN 39"/>
    <property type="match status" value="1"/>
</dbReference>
<gene>
    <name evidence="7" type="ORF">PAXINDRAFT_85138</name>
</gene>
<comment type="subcellular location">
    <subcellularLocation>
        <location evidence="1">Nucleus</location>
    </subcellularLocation>
</comment>
<dbReference type="InterPro" id="IPR008906">
    <property type="entry name" value="HATC_C_dom"/>
</dbReference>
<evidence type="ECO:0000256" key="1">
    <source>
        <dbReference type="ARBA" id="ARBA00004123"/>
    </source>
</evidence>
<dbReference type="Pfam" id="PF05699">
    <property type="entry name" value="Dimer_Tnp_hAT"/>
    <property type="match status" value="1"/>
</dbReference>
<keyword evidence="8" id="KW-1185">Reference proteome</keyword>
<feature type="domain" description="HAT C-terminal dimerisation" evidence="6">
    <location>
        <begin position="293"/>
        <end position="371"/>
    </location>
</feature>
<accession>A0A0C9SS80</accession>
<keyword evidence="5" id="KW-0539">Nucleus</keyword>
<organism evidence="7 8">
    <name type="scientific">Paxillus involutus ATCC 200175</name>
    <dbReference type="NCBI Taxonomy" id="664439"/>
    <lineage>
        <taxon>Eukaryota</taxon>
        <taxon>Fungi</taxon>
        <taxon>Dikarya</taxon>
        <taxon>Basidiomycota</taxon>
        <taxon>Agaricomycotina</taxon>
        <taxon>Agaricomycetes</taxon>
        <taxon>Agaricomycetidae</taxon>
        <taxon>Boletales</taxon>
        <taxon>Paxilineae</taxon>
        <taxon>Paxillaceae</taxon>
        <taxon>Paxillus</taxon>
    </lineage>
</organism>
<evidence type="ECO:0000256" key="2">
    <source>
        <dbReference type="ARBA" id="ARBA00022723"/>
    </source>
</evidence>
<name>A0A0C9SS80_PAXIN</name>
<dbReference type="Proteomes" id="UP000053647">
    <property type="component" value="Unassembled WGS sequence"/>
</dbReference>
<reference evidence="8" key="2">
    <citation type="submission" date="2015-01" db="EMBL/GenBank/DDBJ databases">
        <title>Evolutionary Origins and Diversification of the Mycorrhizal Mutualists.</title>
        <authorList>
            <consortium name="DOE Joint Genome Institute"/>
            <consortium name="Mycorrhizal Genomics Consortium"/>
            <person name="Kohler A."/>
            <person name="Kuo A."/>
            <person name="Nagy L.G."/>
            <person name="Floudas D."/>
            <person name="Copeland A."/>
            <person name="Barry K.W."/>
            <person name="Cichocki N."/>
            <person name="Veneault-Fourrey C."/>
            <person name="LaButti K."/>
            <person name="Lindquist E.A."/>
            <person name="Lipzen A."/>
            <person name="Lundell T."/>
            <person name="Morin E."/>
            <person name="Murat C."/>
            <person name="Riley R."/>
            <person name="Ohm R."/>
            <person name="Sun H."/>
            <person name="Tunlid A."/>
            <person name="Henrissat B."/>
            <person name="Grigoriev I.V."/>
            <person name="Hibbett D.S."/>
            <person name="Martin F."/>
        </authorList>
    </citation>
    <scope>NUCLEOTIDE SEQUENCE [LARGE SCALE GENOMIC DNA]</scope>
    <source>
        <strain evidence="8">ATCC 200175</strain>
    </source>
</reference>